<dbReference type="STRING" id="1399147.P618_200853"/>
<dbReference type="eggNOG" id="COG0593">
    <property type="taxonomic scope" value="Bacteria"/>
</dbReference>
<dbReference type="OrthoDB" id="7390113at2"/>
<dbReference type="Gene3D" id="1.10.8.60">
    <property type="match status" value="1"/>
</dbReference>
<evidence type="ECO:0008006" key="3">
    <source>
        <dbReference type="Google" id="ProtNLM"/>
    </source>
</evidence>
<reference evidence="1 2" key="1">
    <citation type="journal article" date="2014" name="FEMS Microbiol. Lett.">
        <title>Draft genome sequences of three Holospora species (Holospora obtusa, Holospora undulata, and Holospora elegans), endonuclear symbiotic bacteria of the ciliate Paramecium caudatum.</title>
        <authorList>
            <person name="Dohra H."/>
            <person name="Tanaka K."/>
            <person name="Suzuki T."/>
            <person name="Fujishima M."/>
            <person name="Suzuki H."/>
        </authorList>
    </citation>
    <scope>NUCLEOTIDE SEQUENCE [LARGE SCALE GENOMIC DNA]</scope>
    <source>
        <strain evidence="1 2">F1</strain>
    </source>
</reference>
<dbReference type="Proteomes" id="UP000019112">
    <property type="component" value="Unassembled WGS sequence"/>
</dbReference>
<proteinExistence type="predicted"/>
<comment type="caution">
    <text evidence="1">The sequence shown here is derived from an EMBL/GenBank/DDBJ whole genome shotgun (WGS) entry which is preliminary data.</text>
</comment>
<dbReference type="RefSeq" id="WP_024161202.1">
    <property type="nucleotide sequence ID" value="NZ_AWTR02000074.1"/>
</dbReference>
<dbReference type="AlphaFoldDB" id="W6TGG6"/>
<protein>
    <recommendedName>
        <fullName evidence="3">DnaA regulatory inactivator Hda</fullName>
    </recommendedName>
</protein>
<keyword evidence="2" id="KW-1185">Reference proteome</keyword>
<organism evidence="1 2">
    <name type="scientific">Holospora obtusa F1</name>
    <dbReference type="NCBI Taxonomy" id="1399147"/>
    <lineage>
        <taxon>Bacteria</taxon>
        <taxon>Pseudomonadati</taxon>
        <taxon>Pseudomonadota</taxon>
        <taxon>Alphaproteobacteria</taxon>
        <taxon>Holosporales</taxon>
        <taxon>Holosporaceae</taxon>
        <taxon>Holospora</taxon>
    </lineage>
</organism>
<evidence type="ECO:0000313" key="1">
    <source>
        <dbReference type="EMBL" id="ETZ06955.1"/>
    </source>
</evidence>
<evidence type="ECO:0000313" key="2">
    <source>
        <dbReference type="Proteomes" id="UP000019112"/>
    </source>
</evidence>
<gene>
    <name evidence="1" type="ORF">P618_200853</name>
</gene>
<dbReference type="SUPFAM" id="SSF52540">
    <property type="entry name" value="P-loop containing nucleoside triphosphate hydrolases"/>
    <property type="match status" value="1"/>
</dbReference>
<sequence>MIYTHPVLPLFWNPLLDNDSFCVGQSNVHAFEWIQKEKWPCQHVNIYGPKDSGKTHLGMLWAKKHNAVWLPCAHASFVNTKGKYVLDISSCSFNEQDILGFLEEIRESGSSCLWLSALPLHLYCSYPALRSRVIAFLCIQIQEPDDVLLLKVLKKAFYDVGFIVYPQILDFLVKRMDRSFSSIRTIVEKVHEYTLKHHANLSISVVKAALNWKNDCGM</sequence>
<accession>W6TGG6</accession>
<name>W6TGG6_HOLOB</name>
<dbReference type="InterPro" id="IPR027417">
    <property type="entry name" value="P-loop_NTPase"/>
</dbReference>
<dbReference type="EMBL" id="AWTR02000074">
    <property type="protein sequence ID" value="ETZ06955.1"/>
    <property type="molecule type" value="Genomic_DNA"/>
</dbReference>